<name>A0A916XR39_9BURK</name>
<gene>
    <name evidence="3" type="ORF">GCM10011396_47060</name>
</gene>
<protein>
    <recommendedName>
        <fullName evidence="2">Amidohydrolase-related domain-containing protein</fullName>
    </recommendedName>
</protein>
<keyword evidence="1" id="KW-0456">Lyase</keyword>
<accession>A0A916XR39</accession>
<dbReference type="Pfam" id="PF04909">
    <property type="entry name" value="Amidohydro_2"/>
    <property type="match status" value="1"/>
</dbReference>
<proteinExistence type="predicted"/>
<evidence type="ECO:0000259" key="2">
    <source>
        <dbReference type="Pfam" id="PF04909"/>
    </source>
</evidence>
<reference evidence="3" key="1">
    <citation type="journal article" date="2014" name="Int. J. Syst. Evol. Microbiol.">
        <title>Complete genome sequence of Corynebacterium casei LMG S-19264T (=DSM 44701T), isolated from a smear-ripened cheese.</title>
        <authorList>
            <consortium name="US DOE Joint Genome Institute (JGI-PGF)"/>
            <person name="Walter F."/>
            <person name="Albersmeier A."/>
            <person name="Kalinowski J."/>
            <person name="Ruckert C."/>
        </authorList>
    </citation>
    <scope>NUCLEOTIDE SEQUENCE</scope>
    <source>
        <strain evidence="3">CGMCC 1.10998</strain>
    </source>
</reference>
<evidence type="ECO:0000313" key="3">
    <source>
        <dbReference type="EMBL" id="GGC94291.1"/>
    </source>
</evidence>
<dbReference type="SUPFAM" id="SSF51556">
    <property type="entry name" value="Metallo-dependent hydrolases"/>
    <property type="match status" value="1"/>
</dbReference>
<organism evidence="3 4">
    <name type="scientific">Undibacterium terreum</name>
    <dbReference type="NCBI Taxonomy" id="1224302"/>
    <lineage>
        <taxon>Bacteria</taxon>
        <taxon>Pseudomonadati</taxon>
        <taxon>Pseudomonadota</taxon>
        <taxon>Betaproteobacteria</taxon>
        <taxon>Burkholderiales</taxon>
        <taxon>Oxalobacteraceae</taxon>
        <taxon>Undibacterium</taxon>
    </lineage>
</organism>
<dbReference type="Proteomes" id="UP000637423">
    <property type="component" value="Unassembled WGS sequence"/>
</dbReference>
<dbReference type="Gene3D" id="3.20.20.140">
    <property type="entry name" value="Metal-dependent hydrolases"/>
    <property type="match status" value="1"/>
</dbReference>
<dbReference type="RefSeq" id="WP_188568593.1">
    <property type="nucleotide sequence ID" value="NZ_BMED01000006.1"/>
</dbReference>
<dbReference type="AlphaFoldDB" id="A0A916XR39"/>
<dbReference type="EMBL" id="BMED01000006">
    <property type="protein sequence ID" value="GGC94291.1"/>
    <property type="molecule type" value="Genomic_DNA"/>
</dbReference>
<dbReference type="InterPro" id="IPR032466">
    <property type="entry name" value="Metal_Hydrolase"/>
</dbReference>
<sequence>MFDIIDTHTHAISPDHLRFPLAPVGGKQSDWSAHRPADYDTLLAAMDEAGIARAMVVQASTAYGNDNSYVAEAIKAHPDRFKGVFSIDVLAPDAVTKLKYWLDQGLSGLRLFTTGTTMPGQAAWLDDERSFPVWGYAQSNNISICLQMTAAGIPALQNLLKHFPNSRVLLDHLARPDLAGGPPYESAAPLFSLAAHPGVYLKLTNRTINEASRGASTPEAFFPRVVQAFGARRIAWGSNFPSAEGSLVSLLAEAKQGLSMLSDADRAWIFGDTARSIYPALVGAQP</sequence>
<dbReference type="PANTHER" id="PTHR21240">
    <property type="entry name" value="2-AMINO-3-CARBOXYLMUCONATE-6-SEMIALDEHYDE DECARBOXYLASE"/>
    <property type="match status" value="1"/>
</dbReference>
<keyword evidence="4" id="KW-1185">Reference proteome</keyword>
<evidence type="ECO:0000313" key="4">
    <source>
        <dbReference type="Proteomes" id="UP000637423"/>
    </source>
</evidence>
<feature type="domain" description="Amidohydrolase-related" evidence="2">
    <location>
        <begin position="5"/>
        <end position="279"/>
    </location>
</feature>
<dbReference type="GO" id="GO:0016831">
    <property type="term" value="F:carboxy-lyase activity"/>
    <property type="evidence" value="ECO:0007669"/>
    <property type="project" value="InterPro"/>
</dbReference>
<dbReference type="InterPro" id="IPR032465">
    <property type="entry name" value="ACMSD"/>
</dbReference>
<dbReference type="InterPro" id="IPR006680">
    <property type="entry name" value="Amidohydro-rel"/>
</dbReference>
<evidence type="ECO:0000256" key="1">
    <source>
        <dbReference type="ARBA" id="ARBA00023239"/>
    </source>
</evidence>
<comment type="caution">
    <text evidence="3">The sequence shown here is derived from an EMBL/GenBank/DDBJ whole genome shotgun (WGS) entry which is preliminary data.</text>
</comment>
<dbReference type="GO" id="GO:0016787">
    <property type="term" value="F:hydrolase activity"/>
    <property type="evidence" value="ECO:0007669"/>
    <property type="project" value="InterPro"/>
</dbReference>
<reference evidence="3" key="2">
    <citation type="submission" date="2020-09" db="EMBL/GenBank/DDBJ databases">
        <authorList>
            <person name="Sun Q."/>
            <person name="Zhou Y."/>
        </authorList>
    </citation>
    <scope>NUCLEOTIDE SEQUENCE</scope>
    <source>
        <strain evidence="3">CGMCC 1.10998</strain>
    </source>
</reference>